<feature type="transmembrane region" description="Helical" evidence="1">
    <location>
        <begin position="375"/>
        <end position="393"/>
    </location>
</feature>
<comment type="caution">
    <text evidence="2">The sequence shown here is derived from an EMBL/GenBank/DDBJ whole genome shotgun (WGS) entry which is preliminary data.</text>
</comment>
<feature type="transmembrane region" description="Helical" evidence="1">
    <location>
        <begin position="21"/>
        <end position="43"/>
    </location>
</feature>
<protein>
    <submittedName>
        <fullName evidence="2">Multidrug ABC transporter permease</fullName>
    </submittedName>
</protein>
<keyword evidence="1" id="KW-0472">Membrane</keyword>
<organism evidence="2 3">
    <name type="scientific">Enterococcus durans</name>
    <dbReference type="NCBI Taxonomy" id="53345"/>
    <lineage>
        <taxon>Bacteria</taxon>
        <taxon>Bacillati</taxon>
        <taxon>Bacillota</taxon>
        <taxon>Bacilli</taxon>
        <taxon>Lactobacillales</taxon>
        <taxon>Enterococcaceae</taxon>
        <taxon>Enterococcus</taxon>
    </lineage>
</organism>
<dbReference type="Pfam" id="PF05975">
    <property type="entry name" value="EcsB"/>
    <property type="match status" value="1"/>
</dbReference>
<dbReference type="InterPro" id="IPR010288">
    <property type="entry name" value="EcsB_ABC"/>
</dbReference>
<gene>
    <name evidence="2" type="ORF">CRM96_01915</name>
</gene>
<feature type="transmembrane region" description="Helical" evidence="1">
    <location>
        <begin position="302"/>
        <end position="323"/>
    </location>
</feature>
<name>A0AB36S5P1_9ENTE</name>
<sequence length="407" mass="47857">MNNFFQLRLAKHQKKMMKYMRYVLNDHFVLICLFLIGGVGFYYSNWLKTLTTPFQLGGVILSVFWLLCLYFGKFASFTRAADIVFLLPKEEEMRGYLQQAFRYSCIFPFIFLGLICGFSMPLLVVSTGRPFTVFFFYLIMLWCMKSSQLQIKRAEVFRIDNRHLLLWKGAWAVSSLLMLFFSFYWIWIGLVGAIAQAIIYGWFLWKKMDRRLDWEKMVQIEEHRLHQIYQFINLFTDVPEITSKVKRRKYFDPLLERISKTPVNTYYYLYMRRFVRGTDFSGLVFRLTLIGGILIASMSDVYFISGIGALFIYLIGFQLLPLYNQFRYMTLVKLYPVQEEQKKRAIQKLLLGVLLAVAILFGLLAAIVLSGVEKVIPLIIYLVAAGLFVGLYAPARLKKWMIEEIQE</sequence>
<accession>A0AB36S5P1</accession>
<reference evidence="2 3" key="1">
    <citation type="submission" date="2017-09" db="EMBL/GenBank/DDBJ databases">
        <title>FDA dAtabase for Regulatory Grade micrObial Sequences (FDA-ARGOS): Supporting development and validation of Infectious Disease Dx tests.</title>
        <authorList>
            <person name="Minogue T."/>
            <person name="Wolcott M."/>
            <person name="Wasieloski L."/>
            <person name="Aguilar W."/>
            <person name="Moore D."/>
            <person name="Tallon L.J."/>
            <person name="Sadzewicz L."/>
            <person name="Ott S."/>
            <person name="Zhao X."/>
            <person name="Nagaraj S."/>
            <person name="Vavikolanu K."/>
            <person name="Aluvathingal J."/>
            <person name="Nadendla S."/>
            <person name="Sichtig H."/>
        </authorList>
    </citation>
    <scope>NUCLEOTIDE SEQUENCE [LARGE SCALE GENOMIC DNA]</scope>
    <source>
        <strain evidence="2 3">FDAARGOS_396</strain>
    </source>
</reference>
<dbReference type="RefSeq" id="WP_016176901.1">
    <property type="nucleotide sequence ID" value="NZ_CP065535.1"/>
</dbReference>
<dbReference type="GO" id="GO:0016020">
    <property type="term" value="C:membrane"/>
    <property type="evidence" value="ECO:0007669"/>
    <property type="project" value="InterPro"/>
</dbReference>
<evidence type="ECO:0000313" key="2">
    <source>
        <dbReference type="EMBL" id="PEH43847.1"/>
    </source>
</evidence>
<feature type="transmembrane region" description="Helical" evidence="1">
    <location>
        <begin position="349"/>
        <end position="369"/>
    </location>
</feature>
<dbReference type="PIRSF" id="PIRSF037259">
    <property type="entry name" value="EcsB_ABC"/>
    <property type="match status" value="1"/>
</dbReference>
<dbReference type="AlphaFoldDB" id="A0AB36S5P1"/>
<dbReference type="EMBL" id="PDEB01000004">
    <property type="protein sequence ID" value="PEH43847.1"/>
    <property type="molecule type" value="Genomic_DNA"/>
</dbReference>
<feature type="transmembrane region" description="Helical" evidence="1">
    <location>
        <begin position="100"/>
        <end position="120"/>
    </location>
</feature>
<keyword evidence="1" id="KW-0812">Transmembrane</keyword>
<evidence type="ECO:0000313" key="3">
    <source>
        <dbReference type="Proteomes" id="UP000220669"/>
    </source>
</evidence>
<evidence type="ECO:0000256" key="1">
    <source>
        <dbReference type="SAM" id="Phobius"/>
    </source>
</evidence>
<feature type="transmembrane region" description="Helical" evidence="1">
    <location>
        <begin position="280"/>
        <end position="296"/>
    </location>
</feature>
<proteinExistence type="predicted"/>
<dbReference type="Proteomes" id="UP000220669">
    <property type="component" value="Unassembled WGS sequence"/>
</dbReference>
<keyword evidence="1" id="KW-1133">Transmembrane helix</keyword>
<feature type="transmembrane region" description="Helical" evidence="1">
    <location>
        <begin position="187"/>
        <end position="205"/>
    </location>
</feature>